<keyword evidence="1" id="KW-0472">Membrane</keyword>
<geneLocation type="plasmid" evidence="2">
    <name>pCAG</name>
</geneLocation>
<keyword evidence="1" id="KW-0812">Transmembrane</keyword>
<keyword evidence="1" id="KW-1133">Transmembrane helix</keyword>
<feature type="transmembrane region" description="Helical" evidence="1">
    <location>
        <begin position="55"/>
        <end position="79"/>
    </location>
</feature>
<feature type="transmembrane region" description="Helical" evidence="1">
    <location>
        <begin position="20"/>
        <end position="43"/>
    </location>
</feature>
<dbReference type="AlphaFoldDB" id="A0A7I6N4L3"/>
<keyword evidence="2" id="KW-0614">Plasmid</keyword>
<protein>
    <submittedName>
        <fullName evidence="2">Uncharacterized protein</fullName>
    </submittedName>
</protein>
<organism evidence="2">
    <name type="scientific">Clostridium argentinense</name>
    <dbReference type="NCBI Taxonomy" id="29341"/>
    <lineage>
        <taxon>Bacteria</taxon>
        <taxon>Bacillati</taxon>
        <taxon>Bacillota</taxon>
        <taxon>Clostridia</taxon>
        <taxon>Eubacteriales</taxon>
        <taxon>Clostridiaceae</taxon>
        <taxon>Clostridium</taxon>
    </lineage>
</organism>
<dbReference type="EMBL" id="AB853998">
    <property type="protein sequence ID" value="BBB39271.1"/>
    <property type="molecule type" value="Genomic_DNA"/>
</dbReference>
<feature type="transmembrane region" description="Helical" evidence="1">
    <location>
        <begin position="85"/>
        <end position="106"/>
    </location>
</feature>
<proteinExistence type="predicted"/>
<reference evidence="2" key="1">
    <citation type="journal article" date="2020" name="Anaerobe">
        <title>Analysis of a plasmid encoding botulinum neurotoxin type G gene in Clostridium argentinense.</title>
        <authorList>
            <person name="Sakaguchi Y."/>
            <person name="Uchiyama J."/>
            <person name="Take A."/>
            <person name="Gotoh K."/>
            <person name="Sakaguchi M."/>
            <person name="Suzuki T."/>
            <person name="Yamamoto Y."/>
            <person name="Hosomi K."/>
            <person name="Kohda T."/>
            <person name="Mukamoto M."/>
            <person name="Kozaki S."/>
            <person name="Hayashi S."/>
            <person name="Oguma K."/>
        </authorList>
    </citation>
    <scope>NUCLEOTIDE SEQUENCE</scope>
    <source>
        <strain evidence="2">2740</strain>
        <plasmid evidence="2">pCAG</plasmid>
    </source>
</reference>
<evidence type="ECO:0000256" key="1">
    <source>
        <dbReference type="SAM" id="Phobius"/>
    </source>
</evidence>
<evidence type="ECO:0000313" key="2">
    <source>
        <dbReference type="EMBL" id="BBB39271.1"/>
    </source>
</evidence>
<accession>A0A7I6N4L3</accession>
<feature type="transmembrane region" description="Helical" evidence="1">
    <location>
        <begin position="127"/>
        <end position="147"/>
    </location>
</feature>
<name>A0A7I6N4L3_9CLOT</name>
<sequence length="169" mass="20023">MFNLKLLLNIISNELHKINYISKFSLVSFLSFIAIYFFIYYLFIKLKSRKALQFILALPLSYFLFYSYLSIIAQLFIYFELNKNVLLITTTISFSIVDMLLIYILGKNSDYINAANIFIIGHLTTNLTIKFIAIIYLFTSILLSYYGDIFRFIYKKRYGCLYDNLPWES</sequence>